<reference evidence="3" key="1">
    <citation type="submission" date="2018-05" db="EMBL/GenBank/DDBJ databases">
        <authorList>
            <person name="Lanie J.A."/>
            <person name="Ng W.-L."/>
            <person name="Kazmierczak K.M."/>
            <person name="Andrzejewski T.M."/>
            <person name="Davidsen T.M."/>
            <person name="Wayne K.J."/>
            <person name="Tettelin H."/>
            <person name="Glass J.I."/>
            <person name="Rusch D."/>
            <person name="Podicherti R."/>
            <person name="Tsui H.-C.T."/>
            <person name="Winkler M.E."/>
        </authorList>
    </citation>
    <scope>NUCLEOTIDE SEQUENCE</scope>
</reference>
<name>A0A382PEI7_9ZZZZ</name>
<dbReference type="InterPro" id="IPR036291">
    <property type="entry name" value="NAD(P)-bd_dom_sf"/>
</dbReference>
<feature type="non-terminal residue" evidence="3">
    <location>
        <position position="1"/>
    </location>
</feature>
<sequence length="208" mass="23712">TSTWPTKESDLMNCRAPSSTYGFQKLSCEYFVRGAYEQYNLPYTIVRPFNCVGIGEDEAISDHEITSGNVKLTLSHVVPDLILKCLKGQDPLHILGSGNQIRHYTNGRDISRGIRICLEHENSFNNDFNISSSTSTTVLELARMIWEKICPSKPFHYVSDPPFEYDVEKRIPDTLKAKEVLGFEAQITLNESLDEIVSWMKEKHHVLN</sequence>
<evidence type="ECO:0000256" key="1">
    <source>
        <dbReference type="ARBA" id="ARBA00007637"/>
    </source>
</evidence>
<dbReference type="EMBL" id="UINC01106754">
    <property type="protein sequence ID" value="SVC71636.1"/>
    <property type="molecule type" value="Genomic_DNA"/>
</dbReference>
<comment type="similarity">
    <text evidence="1">Belongs to the NAD(P)-dependent epimerase/dehydratase family.</text>
</comment>
<dbReference type="Gene3D" id="3.40.50.720">
    <property type="entry name" value="NAD(P)-binding Rossmann-like Domain"/>
    <property type="match status" value="1"/>
</dbReference>
<accession>A0A382PEI7</accession>
<dbReference type="PANTHER" id="PTHR43000">
    <property type="entry name" value="DTDP-D-GLUCOSE 4,6-DEHYDRATASE-RELATED"/>
    <property type="match status" value="1"/>
</dbReference>
<dbReference type="InterPro" id="IPR001509">
    <property type="entry name" value="Epimerase_deHydtase"/>
</dbReference>
<dbReference type="Pfam" id="PF01370">
    <property type="entry name" value="Epimerase"/>
    <property type="match status" value="1"/>
</dbReference>
<feature type="domain" description="NAD-dependent epimerase/dehydratase" evidence="2">
    <location>
        <begin position="12"/>
        <end position="130"/>
    </location>
</feature>
<gene>
    <name evidence="3" type="ORF">METZ01_LOCUS324490</name>
</gene>
<organism evidence="3">
    <name type="scientific">marine metagenome</name>
    <dbReference type="NCBI Taxonomy" id="408172"/>
    <lineage>
        <taxon>unclassified sequences</taxon>
        <taxon>metagenomes</taxon>
        <taxon>ecological metagenomes</taxon>
    </lineage>
</organism>
<dbReference type="SUPFAM" id="SSF51735">
    <property type="entry name" value="NAD(P)-binding Rossmann-fold domains"/>
    <property type="match status" value="1"/>
</dbReference>
<proteinExistence type="inferred from homology"/>
<protein>
    <recommendedName>
        <fullName evidence="2">NAD-dependent epimerase/dehydratase domain-containing protein</fullName>
    </recommendedName>
</protein>
<evidence type="ECO:0000313" key="3">
    <source>
        <dbReference type="EMBL" id="SVC71636.1"/>
    </source>
</evidence>
<evidence type="ECO:0000259" key="2">
    <source>
        <dbReference type="Pfam" id="PF01370"/>
    </source>
</evidence>
<dbReference type="AlphaFoldDB" id="A0A382PEI7"/>